<name>A0AAQ3KII8_9LILI</name>
<dbReference type="AlphaFoldDB" id="A0AAQ3KII8"/>
<organism evidence="1 2">
    <name type="scientific">Canna indica</name>
    <name type="common">Indian-shot</name>
    <dbReference type="NCBI Taxonomy" id="4628"/>
    <lineage>
        <taxon>Eukaryota</taxon>
        <taxon>Viridiplantae</taxon>
        <taxon>Streptophyta</taxon>
        <taxon>Embryophyta</taxon>
        <taxon>Tracheophyta</taxon>
        <taxon>Spermatophyta</taxon>
        <taxon>Magnoliopsida</taxon>
        <taxon>Liliopsida</taxon>
        <taxon>Zingiberales</taxon>
        <taxon>Cannaceae</taxon>
        <taxon>Canna</taxon>
    </lineage>
</organism>
<proteinExistence type="predicted"/>
<dbReference type="Proteomes" id="UP001327560">
    <property type="component" value="Chromosome 6"/>
</dbReference>
<keyword evidence="2" id="KW-1185">Reference proteome</keyword>
<gene>
    <name evidence="1" type="ORF">Cni_G18251</name>
</gene>
<protein>
    <submittedName>
        <fullName evidence="1">Uncharacterized protein</fullName>
    </submittedName>
</protein>
<evidence type="ECO:0000313" key="1">
    <source>
        <dbReference type="EMBL" id="WOL09498.1"/>
    </source>
</evidence>
<reference evidence="1 2" key="1">
    <citation type="submission" date="2023-10" db="EMBL/GenBank/DDBJ databases">
        <title>Chromosome-scale genome assembly provides insights into flower coloration mechanisms of Canna indica.</title>
        <authorList>
            <person name="Li C."/>
        </authorList>
    </citation>
    <scope>NUCLEOTIDE SEQUENCE [LARGE SCALE GENOMIC DNA]</scope>
    <source>
        <tissue evidence="1">Flower</tissue>
    </source>
</reference>
<evidence type="ECO:0000313" key="2">
    <source>
        <dbReference type="Proteomes" id="UP001327560"/>
    </source>
</evidence>
<sequence>MGKESDSLLYLKTSADCTIFCSFGRVGMVKGKILGKKLDLLRLRASVVMIRSYSKRRFSEFSGWTDANLRLMVMNYWNYDNAIDFWLLVVPLFSLDSKRTKEVRRAISVFCNKKKMKEGKEQMHL</sequence>
<accession>A0AAQ3KII8</accession>
<dbReference type="EMBL" id="CP136895">
    <property type="protein sequence ID" value="WOL09498.1"/>
    <property type="molecule type" value="Genomic_DNA"/>
</dbReference>